<dbReference type="Proteomes" id="UP000887569">
    <property type="component" value="Unplaced"/>
</dbReference>
<evidence type="ECO:0000256" key="13">
    <source>
        <dbReference type="SAM" id="MobiDB-lite"/>
    </source>
</evidence>
<dbReference type="GO" id="GO:0030016">
    <property type="term" value="C:myofibril"/>
    <property type="evidence" value="ECO:0007669"/>
    <property type="project" value="UniProtKB-SubCell"/>
</dbReference>
<evidence type="ECO:0000256" key="6">
    <source>
        <dbReference type="ARBA" id="ARBA00022490"/>
    </source>
</evidence>
<evidence type="ECO:0000259" key="14">
    <source>
        <dbReference type="Pfam" id="PF01576"/>
    </source>
</evidence>
<keyword evidence="9" id="KW-0505">Motor protein</keyword>
<evidence type="ECO:0000313" key="16">
    <source>
        <dbReference type="WBParaSite" id="PgR003_g008_t01"/>
    </source>
</evidence>
<protein>
    <recommendedName>
        <fullName evidence="4">Paramyosin</fullName>
    </recommendedName>
</protein>
<keyword evidence="8" id="KW-0518">Myosin</keyword>
<keyword evidence="15" id="KW-1185">Reference proteome</keyword>
<proteinExistence type="inferred from homology"/>
<evidence type="ECO:0000256" key="10">
    <source>
        <dbReference type="ARBA" id="ARBA00023179"/>
    </source>
</evidence>
<evidence type="ECO:0000256" key="1">
    <source>
        <dbReference type="ARBA" id="ARBA00004657"/>
    </source>
</evidence>
<dbReference type="SUPFAM" id="SSF90257">
    <property type="entry name" value="Myosin rod fragments"/>
    <property type="match status" value="1"/>
</dbReference>
<evidence type="ECO:0000256" key="3">
    <source>
        <dbReference type="ARBA" id="ARBA00008447"/>
    </source>
</evidence>
<feature type="compositionally biased region" description="Polar residues" evidence="13">
    <location>
        <begin position="375"/>
        <end position="390"/>
    </location>
</feature>
<evidence type="ECO:0000256" key="9">
    <source>
        <dbReference type="ARBA" id="ARBA00023175"/>
    </source>
</evidence>
<accession>A0A915AC79</accession>
<dbReference type="Gene3D" id="1.20.5.370">
    <property type="match status" value="3"/>
</dbReference>
<keyword evidence="6" id="KW-0963">Cytoplasm</keyword>
<evidence type="ECO:0000256" key="8">
    <source>
        <dbReference type="ARBA" id="ARBA00023123"/>
    </source>
</evidence>
<evidence type="ECO:0000256" key="4">
    <source>
        <dbReference type="ARBA" id="ARBA00018623"/>
    </source>
</evidence>
<evidence type="ECO:0000256" key="5">
    <source>
        <dbReference type="ARBA" id="ARBA00022433"/>
    </source>
</evidence>
<dbReference type="AlphaFoldDB" id="A0A915AC79"/>
<evidence type="ECO:0000256" key="11">
    <source>
        <dbReference type="ARBA" id="ARBA00049580"/>
    </source>
</evidence>
<dbReference type="FunFam" id="1.20.5.370:FF:000009">
    <property type="entry name" value="Myosin heavy chain, isoform G"/>
    <property type="match status" value="1"/>
</dbReference>
<dbReference type="PANTHER" id="PTHR46349:SF6">
    <property type="entry name" value="MYOSIN-6-LIKE"/>
    <property type="match status" value="1"/>
</dbReference>
<evidence type="ECO:0000256" key="2">
    <source>
        <dbReference type="ARBA" id="ARBA00008314"/>
    </source>
</evidence>
<dbReference type="GO" id="GO:0032982">
    <property type="term" value="C:myosin filament"/>
    <property type="evidence" value="ECO:0007669"/>
    <property type="project" value="UniProtKB-KW"/>
</dbReference>
<dbReference type="GO" id="GO:0031033">
    <property type="term" value="P:myosin filament organization"/>
    <property type="evidence" value="ECO:0007669"/>
    <property type="project" value="UniProtKB-ARBA"/>
</dbReference>
<feature type="coiled-coil region" evidence="12">
    <location>
        <begin position="8"/>
        <end position="362"/>
    </location>
</feature>
<comment type="similarity">
    <text evidence="2">Belongs to the TRAFAC class myosin-kinesin ATPase superfamily. Myosin family.</text>
</comment>
<dbReference type="SUPFAM" id="SSF57997">
    <property type="entry name" value="Tropomyosin"/>
    <property type="match status" value="1"/>
</dbReference>
<sequence>QVEISQIRAEIDKRIAEKEEEFENTRKNHQRAIESMQASLEAESRGRAELLRMKKKLESDINELEIALDHANKANVDAQKNIKRHQDNIRELQAQIEEEQRQRDEMREQINVAERRSQLLQSEKEDLAVAFEQAERARRQAELESVDAKETINALTSNNGSLSVIKRKLEVEIDQLHTEINDALSELKNCDERCKKAMMDAGRMAEELHAEQEHSQNLDRQRKGYEQQIKEMQARLDEAEASALKGGKRMLAKLDQRVRELESELADENRRHAETQKNLRNKDRRVRELQFQVDEDKKSNERMYDLVEKLQGKIKTYKRQVDEAEQLAAQNLGKYRQLQHMLEDAEERADMAENSLAKMRAKTRSNSLFGRGLTHSASNATVATAMRSTS</sequence>
<dbReference type="InterPro" id="IPR014751">
    <property type="entry name" value="XRCC4-like_C"/>
</dbReference>
<comment type="similarity">
    <text evidence="3">Belongs to the paramyosin family.</text>
</comment>
<evidence type="ECO:0000256" key="7">
    <source>
        <dbReference type="ARBA" id="ARBA00023054"/>
    </source>
</evidence>
<dbReference type="GO" id="GO:0016459">
    <property type="term" value="C:myosin complex"/>
    <property type="evidence" value="ECO:0007669"/>
    <property type="project" value="UniProtKB-KW"/>
</dbReference>
<organism evidence="15 16">
    <name type="scientific">Parascaris univalens</name>
    <name type="common">Nematode worm</name>
    <dbReference type="NCBI Taxonomy" id="6257"/>
    <lineage>
        <taxon>Eukaryota</taxon>
        <taxon>Metazoa</taxon>
        <taxon>Ecdysozoa</taxon>
        <taxon>Nematoda</taxon>
        <taxon>Chromadorea</taxon>
        <taxon>Rhabditida</taxon>
        <taxon>Spirurina</taxon>
        <taxon>Ascaridomorpha</taxon>
        <taxon>Ascaridoidea</taxon>
        <taxon>Ascarididae</taxon>
        <taxon>Parascaris</taxon>
    </lineage>
</organism>
<dbReference type="Pfam" id="PF01576">
    <property type="entry name" value="Myosin_tail_1"/>
    <property type="match status" value="1"/>
</dbReference>
<keyword evidence="10" id="KW-0514">Muscle protein</keyword>
<keyword evidence="7 12" id="KW-0175">Coiled coil</keyword>
<dbReference type="FunFam" id="1.20.5.370:FF:000010">
    <property type="entry name" value="Myosin heavy chain, isoform G"/>
    <property type="match status" value="1"/>
</dbReference>
<reference evidence="16" key="1">
    <citation type="submission" date="2022-11" db="UniProtKB">
        <authorList>
            <consortium name="WormBaseParasite"/>
        </authorList>
    </citation>
    <scope>IDENTIFICATION</scope>
</reference>
<keyword evidence="5" id="KW-0787">Thick filament</keyword>
<dbReference type="Gene3D" id="1.10.287.1490">
    <property type="match status" value="1"/>
</dbReference>
<evidence type="ECO:0000256" key="12">
    <source>
        <dbReference type="SAM" id="Coils"/>
    </source>
</evidence>
<evidence type="ECO:0000313" key="15">
    <source>
        <dbReference type="Proteomes" id="UP000887569"/>
    </source>
</evidence>
<feature type="region of interest" description="Disordered" evidence="13">
    <location>
        <begin position="367"/>
        <end position="390"/>
    </location>
</feature>
<dbReference type="PANTHER" id="PTHR46349">
    <property type="entry name" value="CINGULIN-LIKE PROTEIN 1-RELATED"/>
    <property type="match status" value="1"/>
</dbReference>
<dbReference type="WBParaSite" id="PgR003_g008_t01">
    <property type="protein sequence ID" value="PgR003_g008_t01"/>
    <property type="gene ID" value="PgR003_g008"/>
</dbReference>
<comment type="subcellular location">
    <subcellularLocation>
        <location evidence="1">Cytoplasm</location>
        <location evidence="1">Myofibril</location>
    </subcellularLocation>
</comment>
<feature type="domain" description="Myosin tail" evidence="14">
    <location>
        <begin position="2"/>
        <end position="362"/>
    </location>
</feature>
<name>A0A915AC79_PARUN</name>
<comment type="function">
    <text evidence="11">Paramyosin is a major structural component of many thick filaments isolated from invertebrate muscles.</text>
</comment>
<dbReference type="FunFam" id="1.20.5.370:FF:000001">
    <property type="entry name" value="Myosin heavy chain"/>
    <property type="match status" value="1"/>
</dbReference>
<dbReference type="InterPro" id="IPR002928">
    <property type="entry name" value="Myosin_tail"/>
</dbReference>